<reference evidence="1 2" key="1">
    <citation type="submission" date="2018-08" db="EMBL/GenBank/DDBJ databases">
        <title>Paraburkholderia sp. DHOM06 isolated from forest soil.</title>
        <authorList>
            <person name="Gao Z.-H."/>
            <person name="Qiu L.-H."/>
        </authorList>
    </citation>
    <scope>NUCLEOTIDE SEQUENCE [LARGE SCALE GENOMIC DNA]</scope>
    <source>
        <strain evidence="1 2">DHOM06</strain>
    </source>
</reference>
<dbReference type="EMBL" id="QRGA01000008">
    <property type="protein sequence ID" value="RDU97817.1"/>
    <property type="molecule type" value="Genomic_DNA"/>
</dbReference>
<accession>A0A3D8JXJ0</accession>
<organism evidence="1 2">
    <name type="scientific">Trinickia dinghuensis</name>
    <dbReference type="NCBI Taxonomy" id="2291023"/>
    <lineage>
        <taxon>Bacteria</taxon>
        <taxon>Pseudomonadati</taxon>
        <taxon>Pseudomonadota</taxon>
        <taxon>Betaproteobacteria</taxon>
        <taxon>Burkholderiales</taxon>
        <taxon>Burkholderiaceae</taxon>
        <taxon>Trinickia</taxon>
    </lineage>
</organism>
<dbReference type="OrthoDB" id="4923777at2"/>
<keyword evidence="2" id="KW-1185">Reference proteome</keyword>
<dbReference type="AlphaFoldDB" id="A0A3D8JXJ0"/>
<gene>
    <name evidence="1" type="ORF">DWV00_14745</name>
</gene>
<comment type="caution">
    <text evidence="1">The sequence shown here is derived from an EMBL/GenBank/DDBJ whole genome shotgun (WGS) entry which is preliminary data.</text>
</comment>
<sequence length="240" mass="26661">MQNREIADSKRGPELSDGEVDFLWWFIQGSIMDPDVRQRLNAHWGLCARHSLAFFVVEAAFRPHLIHGCSILYRALIQRATKVLDDRGVHSLMPANACRFMLRETGPCHMCDLQYDEHSAASAPLERLAQGRDSSNARRFAVENRSGWLPFVCGRCTGNAGPVLCRAHLIDALGQPHAGEVQSQHAYVEAIGAHLANFENAFRWDCRDTDTPEDRGALIAAIGWCAGWGQLQASLLDGLI</sequence>
<evidence type="ECO:0000313" key="2">
    <source>
        <dbReference type="Proteomes" id="UP000256838"/>
    </source>
</evidence>
<protein>
    <submittedName>
        <fullName evidence="1">Uncharacterized protein</fullName>
    </submittedName>
</protein>
<name>A0A3D8JXJ0_9BURK</name>
<proteinExistence type="predicted"/>
<dbReference type="Proteomes" id="UP000256838">
    <property type="component" value="Unassembled WGS sequence"/>
</dbReference>
<dbReference type="RefSeq" id="WP_115534344.1">
    <property type="nucleotide sequence ID" value="NZ_QRGA01000008.1"/>
</dbReference>
<evidence type="ECO:0000313" key="1">
    <source>
        <dbReference type="EMBL" id="RDU97817.1"/>
    </source>
</evidence>